<evidence type="ECO:0000313" key="9">
    <source>
        <dbReference type="Proteomes" id="UP000745577"/>
    </source>
</evidence>
<name>A0A955L114_9BACT</name>
<evidence type="ECO:0000256" key="2">
    <source>
        <dbReference type="ARBA" id="ARBA00022730"/>
    </source>
</evidence>
<dbReference type="NCBIfam" id="TIGR00029">
    <property type="entry name" value="S20"/>
    <property type="match status" value="1"/>
</dbReference>
<dbReference type="GO" id="GO:0006412">
    <property type="term" value="P:translation"/>
    <property type="evidence" value="ECO:0007669"/>
    <property type="project" value="UniProtKB-UniRule"/>
</dbReference>
<evidence type="ECO:0000256" key="4">
    <source>
        <dbReference type="ARBA" id="ARBA00022980"/>
    </source>
</evidence>
<dbReference type="GO" id="GO:0070181">
    <property type="term" value="F:small ribosomal subunit rRNA binding"/>
    <property type="evidence" value="ECO:0007669"/>
    <property type="project" value="TreeGrafter"/>
</dbReference>
<evidence type="ECO:0000256" key="5">
    <source>
        <dbReference type="ARBA" id="ARBA00023274"/>
    </source>
</evidence>
<protein>
    <recommendedName>
        <fullName evidence="6 7">Small ribosomal subunit protein bS20</fullName>
    </recommendedName>
</protein>
<comment type="function">
    <text evidence="7">Binds directly to 16S ribosomal RNA.</text>
</comment>
<keyword evidence="4 7" id="KW-0689">Ribosomal protein</keyword>
<dbReference type="InterPro" id="IPR036510">
    <property type="entry name" value="Ribosomal_bS20_sf"/>
</dbReference>
<dbReference type="Proteomes" id="UP000745577">
    <property type="component" value="Unassembled WGS sequence"/>
</dbReference>
<dbReference type="AlphaFoldDB" id="A0A955L114"/>
<dbReference type="EMBL" id="JAGQLL010000029">
    <property type="protein sequence ID" value="MCA9380101.1"/>
    <property type="molecule type" value="Genomic_DNA"/>
</dbReference>
<comment type="caution">
    <text evidence="8">The sequence shown here is derived from an EMBL/GenBank/DDBJ whole genome shotgun (WGS) entry which is preliminary data.</text>
</comment>
<dbReference type="HAMAP" id="MF_00500">
    <property type="entry name" value="Ribosomal_bS20"/>
    <property type="match status" value="1"/>
</dbReference>
<keyword evidence="5 7" id="KW-0687">Ribonucleoprotein</keyword>
<evidence type="ECO:0000256" key="7">
    <source>
        <dbReference type="HAMAP-Rule" id="MF_00500"/>
    </source>
</evidence>
<organism evidence="8 9">
    <name type="scientific">Candidatus Dojkabacteria bacterium</name>
    <dbReference type="NCBI Taxonomy" id="2099670"/>
    <lineage>
        <taxon>Bacteria</taxon>
        <taxon>Candidatus Dojkabacteria</taxon>
    </lineage>
</organism>
<dbReference type="PANTHER" id="PTHR33398">
    <property type="entry name" value="30S RIBOSOMAL PROTEIN S20"/>
    <property type="match status" value="1"/>
</dbReference>
<dbReference type="InterPro" id="IPR002583">
    <property type="entry name" value="Ribosomal_bS20"/>
</dbReference>
<evidence type="ECO:0000313" key="8">
    <source>
        <dbReference type="EMBL" id="MCA9380101.1"/>
    </source>
</evidence>
<proteinExistence type="inferred from homology"/>
<sequence length="88" mass="9813">MANTSSAKKAIRVSARRKKVNSINKENFRTAKKAVLKAVADNKPSQAKKLLVKAYSALDTASKKKTLHKQTVSRYKSRLAKQVNKITK</sequence>
<dbReference type="Gene3D" id="1.20.58.110">
    <property type="entry name" value="Ribosomal protein S20"/>
    <property type="match status" value="1"/>
</dbReference>
<gene>
    <name evidence="7 8" type="primary">rpsT</name>
    <name evidence="8" type="ORF">KC675_02875</name>
</gene>
<dbReference type="PANTHER" id="PTHR33398:SF1">
    <property type="entry name" value="SMALL RIBOSOMAL SUBUNIT PROTEIN BS20C"/>
    <property type="match status" value="1"/>
</dbReference>
<reference evidence="8" key="2">
    <citation type="journal article" date="2021" name="Microbiome">
        <title>Successional dynamics and alternative stable states in a saline activated sludge microbial community over 9 years.</title>
        <authorList>
            <person name="Wang Y."/>
            <person name="Ye J."/>
            <person name="Ju F."/>
            <person name="Liu L."/>
            <person name="Boyd J.A."/>
            <person name="Deng Y."/>
            <person name="Parks D.H."/>
            <person name="Jiang X."/>
            <person name="Yin X."/>
            <person name="Woodcroft B.J."/>
            <person name="Tyson G.W."/>
            <person name="Hugenholtz P."/>
            <person name="Polz M.F."/>
            <person name="Zhang T."/>
        </authorList>
    </citation>
    <scope>NUCLEOTIDE SEQUENCE</scope>
    <source>
        <strain evidence="8">HKST-UBA15</strain>
    </source>
</reference>
<accession>A0A955L114</accession>
<keyword evidence="3 7" id="KW-0694">RNA-binding</keyword>
<dbReference type="GO" id="GO:0015935">
    <property type="term" value="C:small ribosomal subunit"/>
    <property type="evidence" value="ECO:0007669"/>
    <property type="project" value="TreeGrafter"/>
</dbReference>
<dbReference type="SUPFAM" id="SSF46992">
    <property type="entry name" value="Ribosomal protein S20"/>
    <property type="match status" value="1"/>
</dbReference>
<evidence type="ECO:0000256" key="6">
    <source>
        <dbReference type="ARBA" id="ARBA00035136"/>
    </source>
</evidence>
<evidence type="ECO:0000256" key="1">
    <source>
        <dbReference type="ARBA" id="ARBA00007634"/>
    </source>
</evidence>
<reference evidence="8" key="1">
    <citation type="submission" date="2020-04" db="EMBL/GenBank/DDBJ databases">
        <authorList>
            <person name="Zhang T."/>
        </authorList>
    </citation>
    <scope>NUCLEOTIDE SEQUENCE</scope>
    <source>
        <strain evidence="8">HKST-UBA15</strain>
    </source>
</reference>
<dbReference type="GO" id="GO:0003735">
    <property type="term" value="F:structural constituent of ribosome"/>
    <property type="evidence" value="ECO:0007669"/>
    <property type="project" value="InterPro"/>
</dbReference>
<keyword evidence="2 7" id="KW-0699">rRNA-binding</keyword>
<dbReference type="Pfam" id="PF01649">
    <property type="entry name" value="Ribosomal_S20p"/>
    <property type="match status" value="1"/>
</dbReference>
<comment type="similarity">
    <text evidence="1 7">Belongs to the bacterial ribosomal protein bS20 family.</text>
</comment>
<evidence type="ECO:0000256" key="3">
    <source>
        <dbReference type="ARBA" id="ARBA00022884"/>
    </source>
</evidence>